<evidence type="ECO:0000313" key="3">
    <source>
        <dbReference type="Proteomes" id="UP000816034"/>
    </source>
</evidence>
<keyword evidence="3" id="KW-1185">Reference proteome</keyword>
<feature type="domain" description="F-box" evidence="1">
    <location>
        <begin position="13"/>
        <end position="47"/>
    </location>
</feature>
<evidence type="ECO:0000313" key="2">
    <source>
        <dbReference type="EMBL" id="KAG2393731.1"/>
    </source>
</evidence>
<dbReference type="AlphaFoldDB" id="A0AA88H748"/>
<dbReference type="Gene3D" id="3.80.10.10">
    <property type="entry name" value="Ribonuclease Inhibitor"/>
    <property type="match status" value="1"/>
</dbReference>
<dbReference type="InterPro" id="IPR036047">
    <property type="entry name" value="F-box-like_dom_sf"/>
</dbReference>
<dbReference type="GeneID" id="68099716"/>
<dbReference type="Proteomes" id="UP000816034">
    <property type="component" value="Unassembled WGS sequence"/>
</dbReference>
<organism evidence="2 3">
    <name type="scientific">Naegleria lovaniensis</name>
    <name type="common">Amoeba</name>
    <dbReference type="NCBI Taxonomy" id="51637"/>
    <lineage>
        <taxon>Eukaryota</taxon>
        <taxon>Discoba</taxon>
        <taxon>Heterolobosea</taxon>
        <taxon>Tetramitia</taxon>
        <taxon>Eutetramitia</taxon>
        <taxon>Vahlkampfiidae</taxon>
        <taxon>Naegleria</taxon>
    </lineage>
</organism>
<sequence>MSLMNPPTCSSSSYRFSDLPNEMFFLILSYLDHRQLIDVMSLSRSFRLWSFQFLLSHFHCSIHTDEYCSSTEEMIHCLRVLPQTPFSSDQRRFYGYFSVGEGMNESKQLKTSFSRDYLRLMVKELLNTSTVVRLDLTSFKQLVPVFLGDSILGQSLLKTLIWNNDLRQLYLDVKPDSDNVTRPWSWDDLANAIGTDALSQLHTLNACGLKGSCTKMLEKLQNIRVLNLRSDVAIPMEKIVTLSHLTHLSLKHNDLQEDNIFEKTNCNLDQLLRNIHQLKYLTVLEVIAGQKTLFIRDDTEMRTSLSNSYLKKLTIVCERMQIESIIVDASSTEPAPLSQSFPHLKEAQYLFGFTSVTISTTKLLSVLVPQTVERLDRLVVSEKLDFGLFSNIKIKTLVVWGFSKSVPNMHFEELVVGTRFKTSNIFAIDDLINTNNSDITSLRLLNYVQLQGYNSWKTLSLLKHLHLEGCTIGIEWLAAILKASQRTLQTVKLERCKIENPSYITNWKALTLSFSALPKLVELRVVNCSNHEFFISCLSHITLKQLEILELVEVCNVTSETLMNFFTNSIGNASLKFFKLTDACVDDSMLQTIITLSHGEINTTAKSGLVTMEGLLSIPDELFATISTFILPALEINSNNIEEYFKVLSKLDPSTLKRYTICLSSIELYCDVFNFLIRTGFNLEQFNVILSDRLAVQSNSKLNTQIADSLKNLIRAMKSLRGMVLDWSPFLASEFDEFKQALRKSGRSCPKLIFPISSLSPLKYPQAIPQSYRYSNSSCTCM</sequence>
<name>A0AA88H748_NAELO</name>
<dbReference type="SUPFAM" id="SSF81383">
    <property type="entry name" value="F-box domain"/>
    <property type="match status" value="1"/>
</dbReference>
<gene>
    <name evidence="2" type="ORF">C9374_007262</name>
</gene>
<dbReference type="PROSITE" id="PS50181">
    <property type="entry name" value="FBOX"/>
    <property type="match status" value="1"/>
</dbReference>
<dbReference type="EMBL" id="PYSW02000002">
    <property type="protein sequence ID" value="KAG2393731.1"/>
    <property type="molecule type" value="Genomic_DNA"/>
</dbReference>
<evidence type="ECO:0000259" key="1">
    <source>
        <dbReference type="PROSITE" id="PS50181"/>
    </source>
</evidence>
<dbReference type="CDD" id="cd09917">
    <property type="entry name" value="F-box_SF"/>
    <property type="match status" value="1"/>
</dbReference>
<dbReference type="Pfam" id="PF00646">
    <property type="entry name" value="F-box"/>
    <property type="match status" value="1"/>
</dbReference>
<reference evidence="2 3" key="1">
    <citation type="journal article" date="2018" name="BMC Genomics">
        <title>The genome of Naegleria lovaniensis, the basis for a comparative approach to unravel pathogenicity factors of the human pathogenic amoeba N. fowleri.</title>
        <authorList>
            <person name="Liechti N."/>
            <person name="Schurch N."/>
            <person name="Bruggmann R."/>
            <person name="Wittwer M."/>
        </authorList>
    </citation>
    <scope>NUCLEOTIDE SEQUENCE [LARGE SCALE GENOMIC DNA]</scope>
    <source>
        <strain evidence="2 3">ATCC 30569</strain>
    </source>
</reference>
<proteinExistence type="predicted"/>
<dbReference type="RefSeq" id="XP_044555625.1">
    <property type="nucleotide sequence ID" value="XM_044697213.1"/>
</dbReference>
<accession>A0AA88H748</accession>
<dbReference type="InterPro" id="IPR032675">
    <property type="entry name" value="LRR_dom_sf"/>
</dbReference>
<dbReference type="InterPro" id="IPR001810">
    <property type="entry name" value="F-box_dom"/>
</dbReference>
<protein>
    <recommendedName>
        <fullName evidence="1">F-box domain-containing protein</fullName>
    </recommendedName>
</protein>
<comment type="caution">
    <text evidence="2">The sequence shown here is derived from an EMBL/GenBank/DDBJ whole genome shotgun (WGS) entry which is preliminary data.</text>
</comment>
<dbReference type="SUPFAM" id="SSF52047">
    <property type="entry name" value="RNI-like"/>
    <property type="match status" value="1"/>
</dbReference>